<protein>
    <submittedName>
        <fullName evidence="2">Uncharacterized protein</fullName>
    </submittedName>
</protein>
<feature type="compositionally biased region" description="Polar residues" evidence="1">
    <location>
        <begin position="97"/>
        <end position="107"/>
    </location>
</feature>
<dbReference type="Proteomes" id="UP001059041">
    <property type="component" value="Linkage Group LG9"/>
</dbReference>
<sequence>MMRNGVSLGSCSGARDKSLSETKKKVKEKERETRLSHPLAINSNPAATALRMKFPRLVLSAPRKPSTYTERISEELQILLGPGRRGGKEETRGPALQHQTFPVTPAL</sequence>
<keyword evidence="3" id="KW-1185">Reference proteome</keyword>
<evidence type="ECO:0000313" key="3">
    <source>
        <dbReference type="Proteomes" id="UP001059041"/>
    </source>
</evidence>
<evidence type="ECO:0000256" key="1">
    <source>
        <dbReference type="SAM" id="MobiDB-lite"/>
    </source>
</evidence>
<dbReference type="EMBL" id="JAFHDT010000009">
    <property type="protein sequence ID" value="KAI7805736.1"/>
    <property type="molecule type" value="Genomic_DNA"/>
</dbReference>
<gene>
    <name evidence="2" type="ORF">IRJ41_017272</name>
</gene>
<reference evidence="2" key="1">
    <citation type="submission" date="2021-02" db="EMBL/GenBank/DDBJ databases">
        <title>Comparative genomics reveals that relaxation of natural selection precedes convergent phenotypic evolution of cavefish.</title>
        <authorList>
            <person name="Peng Z."/>
        </authorList>
    </citation>
    <scope>NUCLEOTIDE SEQUENCE</scope>
    <source>
        <tissue evidence="2">Muscle</tissue>
    </source>
</reference>
<feature type="region of interest" description="Disordered" evidence="1">
    <location>
        <begin position="80"/>
        <end position="107"/>
    </location>
</feature>
<organism evidence="2 3">
    <name type="scientific">Triplophysa rosa</name>
    <name type="common">Cave loach</name>
    <dbReference type="NCBI Taxonomy" id="992332"/>
    <lineage>
        <taxon>Eukaryota</taxon>
        <taxon>Metazoa</taxon>
        <taxon>Chordata</taxon>
        <taxon>Craniata</taxon>
        <taxon>Vertebrata</taxon>
        <taxon>Euteleostomi</taxon>
        <taxon>Actinopterygii</taxon>
        <taxon>Neopterygii</taxon>
        <taxon>Teleostei</taxon>
        <taxon>Ostariophysi</taxon>
        <taxon>Cypriniformes</taxon>
        <taxon>Nemacheilidae</taxon>
        <taxon>Triplophysa</taxon>
    </lineage>
</organism>
<feature type="region of interest" description="Disordered" evidence="1">
    <location>
        <begin position="1"/>
        <end position="42"/>
    </location>
</feature>
<name>A0A9W8C1J1_TRIRA</name>
<dbReference type="AlphaFoldDB" id="A0A9W8C1J1"/>
<comment type="caution">
    <text evidence="2">The sequence shown here is derived from an EMBL/GenBank/DDBJ whole genome shotgun (WGS) entry which is preliminary data.</text>
</comment>
<proteinExistence type="predicted"/>
<evidence type="ECO:0000313" key="2">
    <source>
        <dbReference type="EMBL" id="KAI7805736.1"/>
    </source>
</evidence>
<accession>A0A9W8C1J1</accession>
<feature type="compositionally biased region" description="Basic and acidic residues" evidence="1">
    <location>
        <begin position="14"/>
        <end position="35"/>
    </location>
</feature>